<dbReference type="InterPro" id="IPR000515">
    <property type="entry name" value="MetI-like"/>
</dbReference>
<evidence type="ECO:0000256" key="3">
    <source>
        <dbReference type="ARBA" id="ARBA00022475"/>
    </source>
</evidence>
<keyword evidence="2 7" id="KW-0813">Transport</keyword>
<proteinExistence type="inferred from homology"/>
<dbReference type="Gene3D" id="1.10.3720.10">
    <property type="entry name" value="MetI-like"/>
    <property type="match status" value="1"/>
</dbReference>
<dbReference type="SUPFAM" id="SSF161098">
    <property type="entry name" value="MetI-like"/>
    <property type="match status" value="1"/>
</dbReference>
<dbReference type="RefSeq" id="WP_182616331.1">
    <property type="nucleotide sequence ID" value="NZ_BAAATF010000003.1"/>
</dbReference>
<organism evidence="9 10">
    <name type="scientific">Promicromonospora sukumoe</name>
    <dbReference type="NCBI Taxonomy" id="88382"/>
    <lineage>
        <taxon>Bacteria</taxon>
        <taxon>Bacillati</taxon>
        <taxon>Actinomycetota</taxon>
        <taxon>Actinomycetes</taxon>
        <taxon>Micrococcales</taxon>
        <taxon>Promicromonosporaceae</taxon>
        <taxon>Promicromonospora</taxon>
    </lineage>
</organism>
<evidence type="ECO:0000256" key="6">
    <source>
        <dbReference type="ARBA" id="ARBA00023136"/>
    </source>
</evidence>
<evidence type="ECO:0000313" key="9">
    <source>
        <dbReference type="EMBL" id="MBA8808371.1"/>
    </source>
</evidence>
<keyword evidence="5 7" id="KW-1133">Transmembrane helix</keyword>
<dbReference type="EMBL" id="JACGWV010000001">
    <property type="protein sequence ID" value="MBA8808371.1"/>
    <property type="molecule type" value="Genomic_DNA"/>
</dbReference>
<dbReference type="PANTHER" id="PTHR43744">
    <property type="entry name" value="ABC TRANSPORTER PERMEASE PROTEIN MG189-RELATED-RELATED"/>
    <property type="match status" value="1"/>
</dbReference>
<reference evidence="9 10" key="1">
    <citation type="submission" date="2020-07" db="EMBL/GenBank/DDBJ databases">
        <title>Sequencing the genomes of 1000 actinobacteria strains.</title>
        <authorList>
            <person name="Klenk H.-P."/>
        </authorList>
    </citation>
    <scope>NUCLEOTIDE SEQUENCE [LARGE SCALE GENOMIC DNA]</scope>
    <source>
        <strain evidence="9 10">DSM 44121</strain>
    </source>
</reference>
<dbReference type="GO" id="GO:0055085">
    <property type="term" value="P:transmembrane transport"/>
    <property type="evidence" value="ECO:0007669"/>
    <property type="project" value="InterPro"/>
</dbReference>
<dbReference type="InterPro" id="IPR035906">
    <property type="entry name" value="MetI-like_sf"/>
</dbReference>
<evidence type="ECO:0000256" key="1">
    <source>
        <dbReference type="ARBA" id="ARBA00004651"/>
    </source>
</evidence>
<dbReference type="Proteomes" id="UP000540568">
    <property type="component" value="Unassembled WGS sequence"/>
</dbReference>
<keyword evidence="4 7" id="KW-0812">Transmembrane</keyword>
<feature type="transmembrane region" description="Helical" evidence="7">
    <location>
        <begin position="109"/>
        <end position="128"/>
    </location>
</feature>
<feature type="transmembrane region" description="Helical" evidence="7">
    <location>
        <begin position="75"/>
        <end position="97"/>
    </location>
</feature>
<accession>A0A7W3J8R3</accession>
<dbReference type="PANTHER" id="PTHR43744:SF12">
    <property type="entry name" value="ABC TRANSPORTER PERMEASE PROTEIN MG189-RELATED"/>
    <property type="match status" value="1"/>
</dbReference>
<evidence type="ECO:0000256" key="5">
    <source>
        <dbReference type="ARBA" id="ARBA00022989"/>
    </source>
</evidence>
<comment type="similarity">
    <text evidence="7">Belongs to the binding-protein-dependent transport system permease family.</text>
</comment>
<name>A0A7W3J8R3_9MICO</name>
<evidence type="ECO:0000256" key="7">
    <source>
        <dbReference type="RuleBase" id="RU363032"/>
    </source>
</evidence>
<evidence type="ECO:0000313" key="10">
    <source>
        <dbReference type="Proteomes" id="UP000540568"/>
    </source>
</evidence>
<sequence>MNTVSSTRHGLVSRVVILVALMAFAVLPLLSMLTAALAPQNSTPPGLAWPEDPQWQNFADAWTAANFLALFESSVLIVLGVVPAAVAMAAAAGYGLAQLDVPGGRFVNALLLVGLTLPFEALITPLYYNLRDMGLLGTRWAVILPLIGLLMPFGVFWMRASFLRVETALTEAAELDGATPWQIFRQVQLPLAVPALSALTILFFLATWNQYLLPLVLIDDPTMRTVAGGLGAFQGEHGTNIALLCAGSLLIIAPSLLVFLFFQRHFVKALLQGAVK</sequence>
<dbReference type="CDD" id="cd06261">
    <property type="entry name" value="TM_PBP2"/>
    <property type="match status" value="1"/>
</dbReference>
<dbReference type="AlphaFoldDB" id="A0A7W3J8R3"/>
<keyword evidence="10" id="KW-1185">Reference proteome</keyword>
<evidence type="ECO:0000259" key="8">
    <source>
        <dbReference type="PROSITE" id="PS50928"/>
    </source>
</evidence>
<protein>
    <submittedName>
        <fullName evidence="9">Raffinose/stachyose/melibiose transport system permease protein</fullName>
    </submittedName>
</protein>
<feature type="transmembrane region" description="Helical" evidence="7">
    <location>
        <begin position="12"/>
        <end position="38"/>
    </location>
</feature>
<evidence type="ECO:0000256" key="2">
    <source>
        <dbReference type="ARBA" id="ARBA00022448"/>
    </source>
</evidence>
<gene>
    <name evidence="9" type="ORF">FHX71_002313</name>
</gene>
<comment type="subcellular location">
    <subcellularLocation>
        <location evidence="1 7">Cell membrane</location>
        <topology evidence="1 7">Multi-pass membrane protein</topology>
    </subcellularLocation>
</comment>
<dbReference type="PROSITE" id="PS50928">
    <property type="entry name" value="ABC_TM1"/>
    <property type="match status" value="1"/>
</dbReference>
<feature type="transmembrane region" description="Helical" evidence="7">
    <location>
        <begin position="241"/>
        <end position="262"/>
    </location>
</feature>
<feature type="domain" description="ABC transmembrane type-1" evidence="8">
    <location>
        <begin position="71"/>
        <end position="262"/>
    </location>
</feature>
<feature type="transmembrane region" description="Helical" evidence="7">
    <location>
        <begin position="140"/>
        <end position="158"/>
    </location>
</feature>
<dbReference type="GO" id="GO:0005886">
    <property type="term" value="C:plasma membrane"/>
    <property type="evidence" value="ECO:0007669"/>
    <property type="project" value="UniProtKB-SubCell"/>
</dbReference>
<dbReference type="Pfam" id="PF00528">
    <property type="entry name" value="BPD_transp_1"/>
    <property type="match status" value="1"/>
</dbReference>
<evidence type="ECO:0000256" key="4">
    <source>
        <dbReference type="ARBA" id="ARBA00022692"/>
    </source>
</evidence>
<comment type="caution">
    <text evidence="9">The sequence shown here is derived from an EMBL/GenBank/DDBJ whole genome shotgun (WGS) entry which is preliminary data.</text>
</comment>
<feature type="transmembrane region" description="Helical" evidence="7">
    <location>
        <begin position="189"/>
        <end position="208"/>
    </location>
</feature>
<keyword evidence="3" id="KW-1003">Cell membrane</keyword>
<keyword evidence="6 7" id="KW-0472">Membrane</keyword>